<accession>A0AA86W4L7</accession>
<comment type="subcellular location">
    <subcellularLocation>
        <location evidence="1">Secreted</location>
    </subcellularLocation>
</comment>
<protein>
    <recommendedName>
        <fullName evidence="10">GDSL esterase/lipase</fullName>
    </recommendedName>
</protein>
<dbReference type="EMBL" id="OY731408">
    <property type="protein sequence ID" value="CAJ1978268.1"/>
    <property type="molecule type" value="Genomic_DNA"/>
</dbReference>
<keyword evidence="4" id="KW-0732">Signal</keyword>
<dbReference type="Gramene" id="rna-AYBTSS11_LOCUS30457">
    <property type="protein sequence ID" value="CAJ1978268.1"/>
    <property type="gene ID" value="gene-AYBTSS11_LOCUS30457"/>
</dbReference>
<evidence type="ECO:0000256" key="7">
    <source>
        <dbReference type="ARBA" id="ARBA00023098"/>
    </source>
</evidence>
<evidence type="ECO:0000256" key="3">
    <source>
        <dbReference type="ARBA" id="ARBA00022525"/>
    </source>
</evidence>
<keyword evidence="9" id="KW-1185">Reference proteome</keyword>
<dbReference type="Proteomes" id="UP001189624">
    <property type="component" value="Chromosome 11"/>
</dbReference>
<dbReference type="InterPro" id="IPR051238">
    <property type="entry name" value="GDSL_esterase/lipase"/>
</dbReference>
<evidence type="ECO:0000256" key="4">
    <source>
        <dbReference type="ARBA" id="ARBA00022729"/>
    </source>
</evidence>
<keyword evidence="6" id="KW-0442">Lipid degradation</keyword>
<dbReference type="GO" id="GO:0016787">
    <property type="term" value="F:hydrolase activity"/>
    <property type="evidence" value="ECO:0007669"/>
    <property type="project" value="UniProtKB-KW"/>
</dbReference>
<dbReference type="AlphaFoldDB" id="A0AA86W4L7"/>
<keyword evidence="3" id="KW-0964">Secreted</keyword>
<keyword evidence="5" id="KW-0378">Hydrolase</keyword>
<sequence length="130" mass="14661">MGFVWFLEQTFLNVLRHQTSIYCAEEASFFTHLLLRILMRNMGVWEHASASSAAAAMLLMLLCLNEITEVISQRVPALFVFGDSLVEVGNNNFLNTVARANYFPYGIDFGRRATGRFSNGRSLIDFIGND</sequence>
<evidence type="ECO:0000313" key="9">
    <source>
        <dbReference type="Proteomes" id="UP001189624"/>
    </source>
</evidence>
<proteinExistence type="inferred from homology"/>
<dbReference type="GO" id="GO:0016042">
    <property type="term" value="P:lipid catabolic process"/>
    <property type="evidence" value="ECO:0007669"/>
    <property type="project" value="UniProtKB-KW"/>
</dbReference>
<reference evidence="8" key="1">
    <citation type="submission" date="2023-10" db="EMBL/GenBank/DDBJ databases">
        <authorList>
            <person name="Domelevo Entfellner J.-B."/>
        </authorList>
    </citation>
    <scope>NUCLEOTIDE SEQUENCE</scope>
</reference>
<evidence type="ECO:0000313" key="8">
    <source>
        <dbReference type="EMBL" id="CAJ1978268.1"/>
    </source>
</evidence>
<evidence type="ECO:0000256" key="1">
    <source>
        <dbReference type="ARBA" id="ARBA00004613"/>
    </source>
</evidence>
<dbReference type="PANTHER" id="PTHR45650:SF8">
    <property type="entry name" value="GDSL ESTERASE_LIPASE"/>
    <property type="match status" value="1"/>
</dbReference>
<evidence type="ECO:0000256" key="5">
    <source>
        <dbReference type="ARBA" id="ARBA00022801"/>
    </source>
</evidence>
<dbReference type="Gene3D" id="3.40.50.1110">
    <property type="entry name" value="SGNH hydrolase"/>
    <property type="match status" value="1"/>
</dbReference>
<evidence type="ECO:0008006" key="10">
    <source>
        <dbReference type="Google" id="ProtNLM"/>
    </source>
</evidence>
<name>A0AA86W4L7_9FABA</name>
<gene>
    <name evidence="8" type="ORF">AYBTSS11_LOCUS30457</name>
</gene>
<dbReference type="GO" id="GO:0005576">
    <property type="term" value="C:extracellular region"/>
    <property type="evidence" value="ECO:0007669"/>
    <property type="project" value="UniProtKB-SubCell"/>
</dbReference>
<comment type="similarity">
    <text evidence="2">Belongs to the 'GDSL' lipolytic enzyme family.</text>
</comment>
<dbReference type="InterPro" id="IPR036514">
    <property type="entry name" value="SGNH_hydro_sf"/>
</dbReference>
<evidence type="ECO:0000256" key="6">
    <source>
        <dbReference type="ARBA" id="ARBA00022963"/>
    </source>
</evidence>
<dbReference type="PANTHER" id="PTHR45650">
    <property type="entry name" value="GDSL-LIKE LIPASE/ACYLHYDROLASE-RELATED"/>
    <property type="match status" value="1"/>
</dbReference>
<keyword evidence="7" id="KW-0443">Lipid metabolism</keyword>
<evidence type="ECO:0000256" key="2">
    <source>
        <dbReference type="ARBA" id="ARBA00008668"/>
    </source>
</evidence>
<organism evidence="8 9">
    <name type="scientific">Sphenostylis stenocarpa</name>
    <dbReference type="NCBI Taxonomy" id="92480"/>
    <lineage>
        <taxon>Eukaryota</taxon>
        <taxon>Viridiplantae</taxon>
        <taxon>Streptophyta</taxon>
        <taxon>Embryophyta</taxon>
        <taxon>Tracheophyta</taxon>
        <taxon>Spermatophyta</taxon>
        <taxon>Magnoliopsida</taxon>
        <taxon>eudicotyledons</taxon>
        <taxon>Gunneridae</taxon>
        <taxon>Pentapetalae</taxon>
        <taxon>rosids</taxon>
        <taxon>fabids</taxon>
        <taxon>Fabales</taxon>
        <taxon>Fabaceae</taxon>
        <taxon>Papilionoideae</taxon>
        <taxon>50 kb inversion clade</taxon>
        <taxon>NPAAA clade</taxon>
        <taxon>indigoferoid/millettioid clade</taxon>
        <taxon>Phaseoleae</taxon>
        <taxon>Sphenostylis</taxon>
    </lineage>
</organism>